<protein>
    <submittedName>
        <fullName evidence="4">PH domain-containing protein</fullName>
    </submittedName>
</protein>
<feature type="transmembrane region" description="Helical" evidence="2">
    <location>
        <begin position="251"/>
        <end position="279"/>
    </location>
</feature>
<evidence type="ECO:0000259" key="3">
    <source>
        <dbReference type="Pfam" id="PF03703"/>
    </source>
</evidence>
<name>A0A921FPD6_9MICC</name>
<dbReference type="PANTHER" id="PTHR34473">
    <property type="entry name" value="UPF0699 TRANSMEMBRANE PROTEIN YDBS"/>
    <property type="match status" value="1"/>
</dbReference>
<feature type="domain" description="YdbS-like PH" evidence="3">
    <location>
        <begin position="328"/>
        <end position="378"/>
    </location>
</feature>
<feature type="domain" description="YdbS-like PH" evidence="3">
    <location>
        <begin position="88"/>
        <end position="166"/>
    </location>
</feature>
<reference evidence="4" key="1">
    <citation type="journal article" date="2021" name="PeerJ">
        <title>Extensive microbial diversity within the chicken gut microbiome revealed by metagenomics and culture.</title>
        <authorList>
            <person name="Gilroy R."/>
            <person name="Ravi A."/>
            <person name="Getino M."/>
            <person name="Pursley I."/>
            <person name="Horton D.L."/>
            <person name="Alikhan N.F."/>
            <person name="Baker D."/>
            <person name="Gharbi K."/>
            <person name="Hall N."/>
            <person name="Watson M."/>
            <person name="Adriaenssens E.M."/>
            <person name="Foster-Nyarko E."/>
            <person name="Jarju S."/>
            <person name="Secka A."/>
            <person name="Antonio M."/>
            <person name="Oren A."/>
            <person name="Chaudhuri R.R."/>
            <person name="La Ragione R."/>
            <person name="Hildebrand F."/>
            <person name="Pallen M.J."/>
        </authorList>
    </citation>
    <scope>NUCLEOTIDE SEQUENCE</scope>
    <source>
        <strain evidence="4">ChiHjej13B12-14962</strain>
    </source>
</reference>
<dbReference type="EMBL" id="DYXC01000125">
    <property type="protein sequence ID" value="HJF15329.1"/>
    <property type="molecule type" value="Genomic_DNA"/>
</dbReference>
<feature type="transmembrane region" description="Helical" evidence="2">
    <location>
        <begin position="291"/>
        <end position="314"/>
    </location>
</feature>
<keyword evidence="2" id="KW-0472">Membrane</keyword>
<feature type="region of interest" description="Disordered" evidence="1">
    <location>
        <begin position="175"/>
        <end position="197"/>
    </location>
</feature>
<dbReference type="PIRSF" id="PIRSF026631">
    <property type="entry name" value="UCP026631"/>
    <property type="match status" value="1"/>
</dbReference>
<reference evidence="4" key="2">
    <citation type="submission" date="2021-09" db="EMBL/GenBank/DDBJ databases">
        <authorList>
            <person name="Gilroy R."/>
        </authorList>
    </citation>
    <scope>NUCLEOTIDE SEQUENCE</scope>
    <source>
        <strain evidence="4">ChiHjej13B12-14962</strain>
    </source>
</reference>
<dbReference type="RefSeq" id="WP_303907256.1">
    <property type="nucleotide sequence ID" value="NZ_DYXC01000125.1"/>
</dbReference>
<evidence type="ECO:0000313" key="4">
    <source>
        <dbReference type="EMBL" id="HJF15329.1"/>
    </source>
</evidence>
<keyword evidence="2" id="KW-1133">Transmembrane helix</keyword>
<dbReference type="InterPro" id="IPR005182">
    <property type="entry name" value="YdbS-like_PH"/>
</dbReference>
<feature type="compositionally biased region" description="Low complexity" evidence="1">
    <location>
        <begin position="182"/>
        <end position="197"/>
    </location>
</feature>
<evidence type="ECO:0000313" key="5">
    <source>
        <dbReference type="Proteomes" id="UP000703315"/>
    </source>
</evidence>
<dbReference type="InterPro" id="IPR014529">
    <property type="entry name" value="UCP026631"/>
</dbReference>
<proteinExistence type="predicted"/>
<dbReference type="PANTHER" id="PTHR34473:SF2">
    <property type="entry name" value="UPF0699 TRANSMEMBRANE PROTEIN YDBT"/>
    <property type="match status" value="1"/>
</dbReference>
<evidence type="ECO:0000256" key="1">
    <source>
        <dbReference type="SAM" id="MobiDB-lite"/>
    </source>
</evidence>
<keyword evidence="2" id="KW-0812">Transmembrane</keyword>
<sequence length="560" mass="61559">MTHQHPGAPDEQFDDVAHNWRRVHPISPFIRSWSVLLIFVYIIMNFSVQELQGVIEAFSLSVVQSLLILLGVVVAILVVAAGLYAISWRFYQFRITTDAVQLHSGVIFRRRRYMRLDRLQAVDIVRPFFARIFGLSKLSLHAADGAETTLTLEYVREAEAENLRHEILYLASGAQDDPKLDPTTPGPADASAPSPAAQAPDYPYTDYLGQYVEHNPHGVAERVANPHTTRTGQAPGQVDSRELLTIPFGRVIGAALLTGAATGAWTAVFGGATTGFFIWLGSRNDAEPMAIPLGVLILLIFLGVALFTTAITAFNQVNTNFNFTAKTSSSGVRVTSGMLSTSSHTIPPGRIQAIQITQPLAYRYFGWYRIQVTVAGYGLTDTSTTVLPVGTFDDVIIMLSVLAPDPGVEYANDMIYTALKGTADDDGFTRVPSRARIWQPIAGRRHGYTTTPTLLLIRFGRLRRNLAMIPHERLQQSSIYQTLSDKLSGTVSAWFVTPPGPVRTHLRNQEPAVLVDLFFAEAEIAANARRMSDKNQWMAPDELETFEKAAAKATSAQEGA</sequence>
<accession>A0A921FPD6</accession>
<feature type="transmembrane region" description="Helical" evidence="2">
    <location>
        <begin position="66"/>
        <end position="86"/>
    </location>
</feature>
<dbReference type="AlphaFoldDB" id="A0A921FPD6"/>
<gene>
    <name evidence="4" type="ORF">K8V32_11110</name>
</gene>
<dbReference type="Proteomes" id="UP000703315">
    <property type="component" value="Unassembled WGS sequence"/>
</dbReference>
<organism evidence="4 5">
    <name type="scientific">Enteractinococcus helveticum</name>
    <dbReference type="NCBI Taxonomy" id="1837282"/>
    <lineage>
        <taxon>Bacteria</taxon>
        <taxon>Bacillati</taxon>
        <taxon>Actinomycetota</taxon>
        <taxon>Actinomycetes</taxon>
        <taxon>Micrococcales</taxon>
        <taxon>Micrococcaceae</taxon>
    </lineage>
</organism>
<evidence type="ECO:0000256" key="2">
    <source>
        <dbReference type="SAM" id="Phobius"/>
    </source>
</evidence>
<feature type="transmembrane region" description="Helical" evidence="2">
    <location>
        <begin position="29"/>
        <end position="46"/>
    </location>
</feature>
<dbReference type="Pfam" id="PF03703">
    <property type="entry name" value="bPH_2"/>
    <property type="match status" value="2"/>
</dbReference>
<comment type="caution">
    <text evidence="4">The sequence shown here is derived from an EMBL/GenBank/DDBJ whole genome shotgun (WGS) entry which is preliminary data.</text>
</comment>